<evidence type="ECO:0000313" key="8">
    <source>
        <dbReference type="Proteomes" id="UP000238479"/>
    </source>
</evidence>
<evidence type="ECO:0000256" key="3">
    <source>
        <dbReference type="ARBA" id="ARBA00022896"/>
    </source>
</evidence>
<dbReference type="InterPro" id="IPR050295">
    <property type="entry name" value="Plant_2OG-oxidoreductases"/>
</dbReference>
<dbReference type="SUPFAM" id="SSF51197">
    <property type="entry name" value="Clavaminate synthase-like"/>
    <property type="match status" value="1"/>
</dbReference>
<dbReference type="EMBL" id="PDCK01000044">
    <property type="protein sequence ID" value="PRQ24342.1"/>
    <property type="molecule type" value="Genomic_DNA"/>
</dbReference>
<keyword evidence="7" id="KW-0223">Dioxygenase</keyword>
<dbReference type="OMA" id="GECEGKH"/>
<evidence type="ECO:0000256" key="1">
    <source>
        <dbReference type="ARBA" id="ARBA00008056"/>
    </source>
</evidence>
<keyword evidence="5 7" id="KW-0560">Oxidoreductase</keyword>
<comment type="similarity">
    <text evidence="1 5">Belongs to the iron/ascorbate-dependent oxidoreductase family.</text>
</comment>
<dbReference type="PANTHER" id="PTHR47991">
    <property type="entry name" value="OXOGLUTARATE/IRON-DEPENDENT DIOXYGENASE"/>
    <property type="match status" value="1"/>
</dbReference>
<dbReference type="InterPro" id="IPR005123">
    <property type="entry name" value="Oxoglu/Fe-dep_dioxygenase_dom"/>
</dbReference>
<keyword evidence="3" id="KW-0847">Vitamin C</keyword>
<organism evidence="7 8">
    <name type="scientific">Rosa chinensis</name>
    <name type="common">China rose</name>
    <dbReference type="NCBI Taxonomy" id="74649"/>
    <lineage>
        <taxon>Eukaryota</taxon>
        <taxon>Viridiplantae</taxon>
        <taxon>Streptophyta</taxon>
        <taxon>Embryophyta</taxon>
        <taxon>Tracheophyta</taxon>
        <taxon>Spermatophyta</taxon>
        <taxon>Magnoliopsida</taxon>
        <taxon>eudicotyledons</taxon>
        <taxon>Gunneridae</taxon>
        <taxon>Pentapetalae</taxon>
        <taxon>rosids</taxon>
        <taxon>fabids</taxon>
        <taxon>Rosales</taxon>
        <taxon>Rosaceae</taxon>
        <taxon>Rosoideae</taxon>
        <taxon>Rosoideae incertae sedis</taxon>
        <taxon>Rosa</taxon>
    </lineage>
</organism>
<evidence type="ECO:0000259" key="6">
    <source>
        <dbReference type="PROSITE" id="PS51471"/>
    </source>
</evidence>
<dbReference type="InterPro" id="IPR044861">
    <property type="entry name" value="IPNS-like_FE2OG_OXY"/>
</dbReference>
<dbReference type="GO" id="GO:0046872">
    <property type="term" value="F:metal ion binding"/>
    <property type="evidence" value="ECO:0007669"/>
    <property type="project" value="UniProtKB-KW"/>
</dbReference>
<dbReference type="Proteomes" id="UP000238479">
    <property type="component" value="Chromosome 6"/>
</dbReference>
<dbReference type="GO" id="GO:0031418">
    <property type="term" value="F:L-ascorbic acid binding"/>
    <property type="evidence" value="ECO:0007669"/>
    <property type="project" value="UniProtKB-KW"/>
</dbReference>
<feature type="domain" description="Fe2OG dioxygenase" evidence="6">
    <location>
        <begin position="211"/>
        <end position="313"/>
    </location>
</feature>
<dbReference type="Pfam" id="PF14226">
    <property type="entry name" value="DIOX_N"/>
    <property type="match status" value="1"/>
</dbReference>
<accession>A0A2P6PQZ8</accession>
<dbReference type="EC" id="1.14.11.9" evidence="7"/>
<gene>
    <name evidence="7" type="ORF">RchiOBHm_Chr6g0271361</name>
</gene>
<keyword evidence="8" id="KW-1185">Reference proteome</keyword>
<dbReference type="InterPro" id="IPR026992">
    <property type="entry name" value="DIOX_N"/>
</dbReference>
<name>A0A2P6PQZ8_ROSCH</name>
<protein>
    <submittedName>
        <fullName evidence="7">Putative flavanone 3-dioxygenase</fullName>
        <ecNumber evidence="7">1.14.11.9</ecNumber>
    </submittedName>
</protein>
<evidence type="ECO:0000256" key="2">
    <source>
        <dbReference type="ARBA" id="ARBA00022723"/>
    </source>
</evidence>
<dbReference type="Gramene" id="PRQ24342">
    <property type="protein sequence ID" value="PRQ24342"/>
    <property type="gene ID" value="RchiOBHm_Chr6g0271361"/>
</dbReference>
<dbReference type="Pfam" id="PF03171">
    <property type="entry name" value="2OG-FeII_Oxy"/>
    <property type="match status" value="1"/>
</dbReference>
<dbReference type="OrthoDB" id="288590at2759"/>
<dbReference type="InterPro" id="IPR027443">
    <property type="entry name" value="IPNS-like_sf"/>
</dbReference>
<reference evidence="7 8" key="1">
    <citation type="journal article" date="2018" name="Nat. Genet.">
        <title>The Rosa genome provides new insights in the design of modern roses.</title>
        <authorList>
            <person name="Bendahmane M."/>
        </authorList>
    </citation>
    <scope>NUCLEOTIDE SEQUENCE [LARGE SCALE GENOMIC DNA]</scope>
    <source>
        <strain evidence="8">cv. Old Blush</strain>
    </source>
</reference>
<dbReference type="STRING" id="74649.A0A2P6PQZ8"/>
<comment type="caution">
    <text evidence="7">The sequence shown here is derived from an EMBL/GenBank/DDBJ whole genome shotgun (WGS) entry which is preliminary data.</text>
</comment>
<dbReference type="FunFam" id="2.60.120.330:FF:000134">
    <property type="entry name" value="Uncharacterized protein"/>
    <property type="match status" value="1"/>
</dbReference>
<proteinExistence type="inferred from homology"/>
<evidence type="ECO:0000256" key="4">
    <source>
        <dbReference type="ARBA" id="ARBA00023004"/>
    </source>
</evidence>
<sequence length="363" mass="40223">MAAATDPAVTQYSHTALPPILTSVKKLSESSQVTSIPSTYTYPVNPQDKSVLIDYDSKIPIVDFSLLTSGTPEQRSKAISDLGKACEDWGFFLVINHGVPEELMKAVMDGSLRFFYLSEEEKHEYQGKHVLDPIRCGTSFNASVDKVLFWRDFLKVFVYPEFHFPDKPAGFSQLSSEYCKRTREVTRELLKGISLSLGLEADYLDTALNVKSEGLQVFIANLYPPCPQPELALGMPPHSDHGLLTLLIQNGINGLQVQHNGKWVNVNAIPNSFLVNTGDHLEIFSNGKYRSNIHRAALNNKGTRISIAVPTGPSLDVVVTPASKLVENGNHPPAYVGMKYKDYLELQQSSMLDGKAVLDRVRI</sequence>
<keyword evidence="2 5" id="KW-0479">Metal-binding</keyword>
<dbReference type="Gene3D" id="2.60.120.330">
    <property type="entry name" value="B-lactam Antibiotic, Isopenicillin N Synthase, Chain"/>
    <property type="match status" value="1"/>
</dbReference>
<evidence type="ECO:0000256" key="5">
    <source>
        <dbReference type="RuleBase" id="RU003682"/>
    </source>
</evidence>
<dbReference type="PROSITE" id="PS51471">
    <property type="entry name" value="FE2OG_OXY"/>
    <property type="match status" value="1"/>
</dbReference>
<dbReference type="GO" id="GO:0045486">
    <property type="term" value="F:flavanone 3-dioxygenase activity"/>
    <property type="evidence" value="ECO:0007669"/>
    <property type="project" value="UniProtKB-EC"/>
</dbReference>
<keyword evidence="4 5" id="KW-0408">Iron</keyword>
<dbReference type="AlphaFoldDB" id="A0A2P6PQZ8"/>
<evidence type="ECO:0000313" key="7">
    <source>
        <dbReference type="EMBL" id="PRQ24342.1"/>
    </source>
</evidence>